<evidence type="ECO:0000313" key="11">
    <source>
        <dbReference type="EMBL" id="KAK0422006.1"/>
    </source>
</evidence>
<evidence type="ECO:0000256" key="7">
    <source>
        <dbReference type="ARBA" id="ARBA00023015"/>
    </source>
</evidence>
<dbReference type="GO" id="GO:0000978">
    <property type="term" value="F:RNA polymerase II cis-regulatory region sequence-specific DNA binding"/>
    <property type="evidence" value="ECO:0007669"/>
    <property type="project" value="TreeGrafter"/>
</dbReference>
<dbReference type="GO" id="GO:0008270">
    <property type="term" value="F:zinc ion binding"/>
    <property type="evidence" value="ECO:0007669"/>
    <property type="project" value="UniProtKB-KW"/>
</dbReference>
<evidence type="ECO:0000256" key="4">
    <source>
        <dbReference type="ARBA" id="ARBA00022737"/>
    </source>
</evidence>
<comment type="subcellular location">
    <subcellularLocation>
        <location evidence="1">Nucleus</location>
    </subcellularLocation>
</comment>
<dbReference type="PANTHER" id="PTHR10816">
    <property type="entry name" value="MYELIN TRANSCRIPTION FACTOR 1-RELATED"/>
    <property type="match status" value="1"/>
</dbReference>
<organism evidence="11 12">
    <name type="scientific">Steinernema hermaphroditum</name>
    <dbReference type="NCBI Taxonomy" id="289476"/>
    <lineage>
        <taxon>Eukaryota</taxon>
        <taxon>Metazoa</taxon>
        <taxon>Ecdysozoa</taxon>
        <taxon>Nematoda</taxon>
        <taxon>Chromadorea</taxon>
        <taxon>Rhabditida</taxon>
        <taxon>Tylenchina</taxon>
        <taxon>Panagrolaimomorpha</taxon>
        <taxon>Strongyloidoidea</taxon>
        <taxon>Steinernematidae</taxon>
        <taxon>Steinernema</taxon>
    </lineage>
</organism>
<evidence type="ECO:0000256" key="10">
    <source>
        <dbReference type="SAM" id="MobiDB-lite"/>
    </source>
</evidence>
<dbReference type="FunFam" id="4.10.320.30:FF:000001">
    <property type="entry name" value="Myelin transcription factor 1-like, a"/>
    <property type="match status" value="2"/>
</dbReference>
<keyword evidence="3" id="KW-0479">Metal-binding</keyword>
<dbReference type="PANTHER" id="PTHR10816:SF15">
    <property type="entry name" value="MYELIN TRANSCRIPTION FACTOR 1-LIKE PROTEIN"/>
    <property type="match status" value="1"/>
</dbReference>
<evidence type="ECO:0000256" key="3">
    <source>
        <dbReference type="ARBA" id="ARBA00022723"/>
    </source>
</evidence>
<feature type="region of interest" description="Disordered" evidence="10">
    <location>
        <begin position="24"/>
        <end position="73"/>
    </location>
</feature>
<dbReference type="EMBL" id="JAUCMV010000001">
    <property type="protein sequence ID" value="KAK0422006.1"/>
    <property type="molecule type" value="Genomic_DNA"/>
</dbReference>
<keyword evidence="7" id="KW-0805">Transcription regulation</keyword>
<dbReference type="SUPFAM" id="SSF103637">
    <property type="entry name" value="CCHHC domain"/>
    <property type="match status" value="2"/>
</dbReference>
<keyword evidence="4" id="KW-0677">Repeat</keyword>
<proteinExistence type="inferred from homology"/>
<keyword evidence="5" id="KW-0863">Zinc-finger</keyword>
<comment type="caution">
    <text evidence="11">The sequence shown here is derived from an EMBL/GenBank/DDBJ whole genome shotgun (WGS) entry which is preliminary data.</text>
</comment>
<feature type="compositionally biased region" description="Low complexity" evidence="10">
    <location>
        <begin position="103"/>
        <end position="120"/>
    </location>
</feature>
<sequence length="521" mass="55652">MVAGAQSATDTTVIQCQSFSSSASPLAHLPAEAPPPRKSNATRRSSCHLPPADDDDAAKLRATPPAESPRFQPAHSQLKLLLRAAAPFEARELLMFGILSASPTTSTNSSSTESVGSKTPSLDDGLQVMQPKRRRKPDAKSIVRIDQNPLEDNMEGDDEELESASCSSTISEHERHPILEQIKQLEDEDDGPLPLALNVAITPEKTPDDLLSVSPPVLETPTSSSPSSIGGPISLSGIKARSENGKLACPTPGCDGSGHQTGLYTHHRSLSGCPRRPDKTTIQMLALQQETILRCTMPGCTGKGHVNSNRTSHRSLSGCPIAYQQKLARKGLKHRLSQSNNSPVATAASPTVLRSPADVIRTAVVPKEGETPLDLTLKTFEDLKKEQEKKFKDVLEAATPKSAIDIQGPPAKRFCLPGFDSVNAPSTQTIFDLIARRNALAASGFNFPHADPFASWANILAQQQATLAPNWMMFSGGAQPPSSAASDSSSPTPPNVFQNGMLAQILLAQMQAQQEAQLKEV</sequence>
<dbReference type="Proteomes" id="UP001175271">
    <property type="component" value="Unassembled WGS sequence"/>
</dbReference>
<evidence type="ECO:0000313" key="12">
    <source>
        <dbReference type="Proteomes" id="UP001175271"/>
    </source>
</evidence>
<evidence type="ECO:0000256" key="2">
    <source>
        <dbReference type="ARBA" id="ARBA00010194"/>
    </source>
</evidence>
<dbReference type="InterPro" id="IPR002515">
    <property type="entry name" value="Znf_C2H2C"/>
</dbReference>
<evidence type="ECO:0000256" key="9">
    <source>
        <dbReference type="ARBA" id="ARBA00023242"/>
    </source>
</evidence>
<dbReference type="GO" id="GO:0007399">
    <property type="term" value="P:nervous system development"/>
    <property type="evidence" value="ECO:0007669"/>
    <property type="project" value="UniProtKB-KW"/>
</dbReference>
<accession>A0AA39IEE3</accession>
<dbReference type="Gene3D" id="4.10.320.30">
    <property type="match status" value="2"/>
</dbReference>
<evidence type="ECO:0000256" key="1">
    <source>
        <dbReference type="ARBA" id="ARBA00004123"/>
    </source>
</evidence>
<name>A0AA39IEE3_9BILA</name>
<dbReference type="InterPro" id="IPR036060">
    <property type="entry name" value="Znf_C2H2C_sf"/>
</dbReference>
<dbReference type="Pfam" id="PF01530">
    <property type="entry name" value="zf-C2HC"/>
    <property type="match status" value="2"/>
</dbReference>
<keyword evidence="9" id="KW-0539">Nucleus</keyword>
<feature type="region of interest" description="Disordered" evidence="10">
    <location>
        <begin position="103"/>
        <end position="140"/>
    </location>
</feature>
<gene>
    <name evidence="11" type="ORF">QR680_007308</name>
</gene>
<reference evidence="11" key="1">
    <citation type="submission" date="2023-06" db="EMBL/GenBank/DDBJ databases">
        <title>Genomic analysis of the entomopathogenic nematode Steinernema hermaphroditum.</title>
        <authorList>
            <person name="Schwarz E.M."/>
            <person name="Heppert J.K."/>
            <person name="Baniya A."/>
            <person name="Schwartz H.T."/>
            <person name="Tan C.-H."/>
            <person name="Antoshechkin I."/>
            <person name="Sternberg P.W."/>
            <person name="Goodrich-Blair H."/>
            <person name="Dillman A.R."/>
        </authorList>
    </citation>
    <scope>NUCLEOTIDE SEQUENCE</scope>
    <source>
        <strain evidence="11">PS9179</strain>
        <tissue evidence="11">Whole animal</tissue>
    </source>
</reference>
<dbReference type="AlphaFoldDB" id="A0AA39IEE3"/>
<evidence type="ECO:0000256" key="8">
    <source>
        <dbReference type="ARBA" id="ARBA00023163"/>
    </source>
</evidence>
<evidence type="ECO:0000256" key="6">
    <source>
        <dbReference type="ARBA" id="ARBA00022833"/>
    </source>
</evidence>
<evidence type="ECO:0000256" key="5">
    <source>
        <dbReference type="ARBA" id="ARBA00022771"/>
    </source>
</evidence>
<evidence type="ECO:0008006" key="13">
    <source>
        <dbReference type="Google" id="ProtNLM"/>
    </source>
</evidence>
<protein>
    <recommendedName>
        <fullName evidence="13">Myelin transcription factor 1 domain-containing protein</fullName>
    </recommendedName>
</protein>
<dbReference type="GO" id="GO:0005634">
    <property type="term" value="C:nucleus"/>
    <property type="evidence" value="ECO:0007669"/>
    <property type="project" value="UniProtKB-SubCell"/>
</dbReference>
<dbReference type="GO" id="GO:0000981">
    <property type="term" value="F:DNA-binding transcription factor activity, RNA polymerase II-specific"/>
    <property type="evidence" value="ECO:0007669"/>
    <property type="project" value="TreeGrafter"/>
</dbReference>
<keyword evidence="8" id="KW-0804">Transcription</keyword>
<comment type="similarity">
    <text evidence="2">Belongs to the MYT1 family.</text>
</comment>
<dbReference type="PROSITE" id="PS51802">
    <property type="entry name" value="ZF_CCHHC"/>
    <property type="match status" value="2"/>
</dbReference>
<keyword evidence="6" id="KW-0862">Zinc</keyword>
<keyword evidence="12" id="KW-1185">Reference proteome</keyword>